<feature type="signal peptide" evidence="1">
    <location>
        <begin position="1"/>
        <end position="15"/>
    </location>
</feature>
<proteinExistence type="predicted"/>
<reference evidence="2 3" key="1">
    <citation type="journal article" date="2018" name="Sci. Rep.">
        <title>Genomic signatures of local adaptation to the degree of environmental predictability in rotifers.</title>
        <authorList>
            <person name="Franch-Gras L."/>
            <person name="Hahn C."/>
            <person name="Garcia-Roger E.M."/>
            <person name="Carmona M.J."/>
            <person name="Serra M."/>
            <person name="Gomez A."/>
        </authorList>
    </citation>
    <scope>NUCLEOTIDE SEQUENCE [LARGE SCALE GENOMIC DNA]</scope>
    <source>
        <strain evidence="2">HYR1</strain>
    </source>
</reference>
<evidence type="ECO:0000256" key="1">
    <source>
        <dbReference type="SAM" id="SignalP"/>
    </source>
</evidence>
<keyword evidence="1" id="KW-0732">Signal</keyword>
<gene>
    <name evidence="2" type="ORF">BpHYR1_046662</name>
</gene>
<dbReference type="EMBL" id="REGN01002531">
    <property type="protein sequence ID" value="RNA27529.1"/>
    <property type="molecule type" value="Genomic_DNA"/>
</dbReference>
<evidence type="ECO:0000313" key="3">
    <source>
        <dbReference type="Proteomes" id="UP000276133"/>
    </source>
</evidence>
<name>A0A3M7RVQ0_BRAPC</name>
<organism evidence="2 3">
    <name type="scientific">Brachionus plicatilis</name>
    <name type="common">Marine rotifer</name>
    <name type="synonym">Brachionus muelleri</name>
    <dbReference type="NCBI Taxonomy" id="10195"/>
    <lineage>
        <taxon>Eukaryota</taxon>
        <taxon>Metazoa</taxon>
        <taxon>Spiralia</taxon>
        <taxon>Gnathifera</taxon>
        <taxon>Rotifera</taxon>
        <taxon>Eurotatoria</taxon>
        <taxon>Monogononta</taxon>
        <taxon>Pseudotrocha</taxon>
        <taxon>Ploima</taxon>
        <taxon>Brachionidae</taxon>
        <taxon>Brachionus</taxon>
    </lineage>
</organism>
<protein>
    <submittedName>
        <fullName evidence="2">Uncharacterized protein</fullName>
    </submittedName>
</protein>
<comment type="caution">
    <text evidence="2">The sequence shown here is derived from an EMBL/GenBank/DDBJ whole genome shotgun (WGS) entry which is preliminary data.</text>
</comment>
<evidence type="ECO:0000313" key="2">
    <source>
        <dbReference type="EMBL" id="RNA27529.1"/>
    </source>
</evidence>
<dbReference type="Proteomes" id="UP000276133">
    <property type="component" value="Unassembled WGS sequence"/>
</dbReference>
<dbReference type="AlphaFoldDB" id="A0A3M7RVQ0"/>
<accession>A0A3M7RVQ0</accession>
<sequence>MFNILSLLFFSPNLCYRILKLKTQIVNQIKDLDIKSNITRVGNIPRHHSSNNLSFEKHDNYIQGLENGAALFNTILKTQDIVHRHNPKYGFGECNTRKITREKIETAL</sequence>
<feature type="chain" id="PRO_5018319834" evidence="1">
    <location>
        <begin position="16"/>
        <end position="108"/>
    </location>
</feature>
<keyword evidence="3" id="KW-1185">Reference proteome</keyword>